<reference evidence="2" key="1">
    <citation type="submission" date="2023-06" db="EMBL/GenBank/DDBJ databases">
        <title>Genome-scale phylogeny and comparative genomics of the fungal order Sordariales.</title>
        <authorList>
            <consortium name="Lawrence Berkeley National Laboratory"/>
            <person name="Hensen N."/>
            <person name="Bonometti L."/>
            <person name="Westerberg I."/>
            <person name="Brannstrom I.O."/>
            <person name="Guillou S."/>
            <person name="Cros-Aarteil S."/>
            <person name="Calhoun S."/>
            <person name="Haridas S."/>
            <person name="Kuo A."/>
            <person name="Mondo S."/>
            <person name="Pangilinan J."/>
            <person name="Riley R."/>
            <person name="Labutti K."/>
            <person name="Andreopoulos B."/>
            <person name="Lipzen A."/>
            <person name="Chen C."/>
            <person name="Yanf M."/>
            <person name="Daum C."/>
            <person name="Ng V."/>
            <person name="Clum A."/>
            <person name="Steindorff A."/>
            <person name="Ohm R."/>
            <person name="Martin F."/>
            <person name="Silar P."/>
            <person name="Natvig D."/>
            <person name="Lalanne C."/>
            <person name="Gautier V."/>
            <person name="Ament-Velasquez S.L."/>
            <person name="Kruys A."/>
            <person name="Hutchinson M.I."/>
            <person name="Powell A.J."/>
            <person name="Barry K."/>
            <person name="Miller A.N."/>
            <person name="Grigoriev I.V."/>
            <person name="Debuchy R."/>
            <person name="Gladieux P."/>
            <person name="Thoren M.H."/>
            <person name="Johannesson H."/>
        </authorList>
    </citation>
    <scope>NUCLEOTIDE SEQUENCE</scope>
    <source>
        <strain evidence="2">SMH2532-1</strain>
    </source>
</reference>
<comment type="caution">
    <text evidence="2">The sequence shown here is derived from an EMBL/GenBank/DDBJ whole genome shotgun (WGS) entry which is preliminary data.</text>
</comment>
<sequence length="729" mass="82603">MANQQSPLPFTNLEETTAYARQKWPAVVEPLQALPAKPYTYRPLPGDRFIRVATLHSEAPNFHLRPKISLNDVSLDSDTRYNALSYTWGIAIRDADQINAGDEAELPQPESFEIEVDGSALKVTQNLFDGLVRLSQTPGIGATPIWIDALCINQGDEDEKLLQLPLMGDIYSHAATVVIWLGADEADLAEAKYLLEHFAPRMKIYWNAGLFDMARDRLLNPNTVQKVQLSLSYNEWLAKWDAFGRFLRRRRYFTRGWIVQEVALSEDIVLLCGSHRLLWDNLFELCTFLFSSGWHLEMSNRLMVTNRVFDRDRPPRKLGDEINRLVQVRGSYKEEWGKRADKMPDLTQFLTRTLGGDTPQRRYLALACYLLTRLRDCQVTQKRDHVYAMLRLLGTSTPDEMPKKMKIIPKPAKTFSTADVYRETTQLMIENLSTLPVLALKEDLAVHTDPALPSWVPDFSYPYVPVSISWLGLGGRFHLSNPTKAPDLSRRRVEGNTLILPGSRLATIMAVCPTFSEMVRAVNLIPLIELGARAAQPYFHTGQDRLDVLWRTCIADSGPEETGSVYPAPSAMRPGFQSWLEWWLAMGLNKLAPRSPPAMAYTRAIQSATLSLENGTRNIITGIESIMQRGNGARTLQERETLTREYRAKGQEFSSAYDTVAQFRRLFLTDDGHLGVGLRSCAVGDQVWLLDGAQTPFLLREWGDVKGLKGGIEREEVRIVRRLQTLAYK</sequence>
<evidence type="ECO:0000313" key="3">
    <source>
        <dbReference type="Proteomes" id="UP001174936"/>
    </source>
</evidence>
<protein>
    <submittedName>
        <fullName evidence="2">Heterokaryon incompatibility protein-domain-containing protein</fullName>
    </submittedName>
</protein>
<dbReference type="InterPro" id="IPR052895">
    <property type="entry name" value="HetReg/Transcr_Mod"/>
</dbReference>
<evidence type="ECO:0000313" key="2">
    <source>
        <dbReference type="EMBL" id="KAK0649712.1"/>
    </source>
</evidence>
<dbReference type="EMBL" id="JAULSV010000003">
    <property type="protein sequence ID" value="KAK0649712.1"/>
    <property type="molecule type" value="Genomic_DNA"/>
</dbReference>
<dbReference type="InterPro" id="IPR010730">
    <property type="entry name" value="HET"/>
</dbReference>
<dbReference type="PANTHER" id="PTHR24148">
    <property type="entry name" value="ANKYRIN REPEAT DOMAIN-CONTAINING PROTEIN 39 HOMOLOG-RELATED"/>
    <property type="match status" value="1"/>
</dbReference>
<dbReference type="Proteomes" id="UP001174936">
    <property type="component" value="Unassembled WGS sequence"/>
</dbReference>
<dbReference type="Pfam" id="PF06985">
    <property type="entry name" value="HET"/>
    <property type="match status" value="1"/>
</dbReference>
<dbReference type="PANTHER" id="PTHR24148:SF73">
    <property type="entry name" value="HET DOMAIN PROTEIN (AFU_ORTHOLOGUE AFUA_8G01020)"/>
    <property type="match status" value="1"/>
</dbReference>
<proteinExistence type="predicted"/>
<name>A0AA39YBR3_9PEZI</name>
<evidence type="ECO:0000259" key="1">
    <source>
        <dbReference type="Pfam" id="PF06985"/>
    </source>
</evidence>
<gene>
    <name evidence="2" type="ORF">B0T16DRAFT_508600</name>
</gene>
<keyword evidence="3" id="KW-1185">Reference proteome</keyword>
<dbReference type="AlphaFoldDB" id="A0AA39YBR3"/>
<organism evidence="2 3">
    <name type="scientific">Cercophora newfieldiana</name>
    <dbReference type="NCBI Taxonomy" id="92897"/>
    <lineage>
        <taxon>Eukaryota</taxon>
        <taxon>Fungi</taxon>
        <taxon>Dikarya</taxon>
        <taxon>Ascomycota</taxon>
        <taxon>Pezizomycotina</taxon>
        <taxon>Sordariomycetes</taxon>
        <taxon>Sordariomycetidae</taxon>
        <taxon>Sordariales</taxon>
        <taxon>Lasiosphaeriaceae</taxon>
        <taxon>Cercophora</taxon>
    </lineage>
</organism>
<accession>A0AA39YBR3</accession>
<feature type="domain" description="Heterokaryon incompatibility" evidence="1">
    <location>
        <begin position="81"/>
        <end position="261"/>
    </location>
</feature>